<evidence type="ECO:0000259" key="5">
    <source>
        <dbReference type="Pfam" id="PF00884"/>
    </source>
</evidence>
<proteinExistence type="inferred from homology"/>
<feature type="modified residue" description="3-oxoalanine (Ser)" evidence="3">
    <location>
        <position position="84"/>
    </location>
</feature>
<dbReference type="AlphaFoldDB" id="A0A1H4DJ24"/>
<organism evidence="6 7">
    <name type="scientific">Alistipes timonensis JC136</name>
    <dbReference type="NCBI Taxonomy" id="1033731"/>
    <lineage>
        <taxon>Bacteria</taxon>
        <taxon>Pseudomonadati</taxon>
        <taxon>Bacteroidota</taxon>
        <taxon>Bacteroidia</taxon>
        <taxon>Bacteroidales</taxon>
        <taxon>Rikenellaceae</taxon>
        <taxon>Alistipes</taxon>
    </lineage>
</organism>
<dbReference type="Pfam" id="PF00884">
    <property type="entry name" value="Sulfatase"/>
    <property type="match status" value="1"/>
</dbReference>
<dbReference type="STRING" id="1033731.SAMN05444145_105293"/>
<accession>A0A1H4DJ24</accession>
<evidence type="ECO:0000256" key="1">
    <source>
        <dbReference type="ARBA" id="ARBA00008779"/>
    </source>
</evidence>
<evidence type="ECO:0000313" key="7">
    <source>
        <dbReference type="Proteomes" id="UP000183253"/>
    </source>
</evidence>
<reference evidence="6 7" key="1">
    <citation type="submission" date="2016-10" db="EMBL/GenBank/DDBJ databases">
        <authorList>
            <person name="de Groot N.N."/>
        </authorList>
    </citation>
    <scope>NUCLEOTIDE SEQUENCE [LARGE SCALE GENOMIC DNA]</scope>
    <source>
        <strain evidence="6 7">DSM 25383</strain>
    </source>
</reference>
<comment type="PTM">
    <text evidence="3">The conversion to 3-oxoalanine (also known as C-formylglycine, FGly), of a serine or cysteine residue in prokaryotes and of a cysteine residue in eukaryotes, is critical for catalytic activity.</text>
</comment>
<evidence type="ECO:0000313" key="6">
    <source>
        <dbReference type="EMBL" id="SEA72222.1"/>
    </source>
</evidence>
<evidence type="ECO:0000256" key="3">
    <source>
        <dbReference type="PIRSR" id="PIRSR600917-52"/>
    </source>
</evidence>
<dbReference type="RefSeq" id="WP_010260921.1">
    <property type="nucleotide sequence ID" value="NZ_CAEG01000006.1"/>
</dbReference>
<dbReference type="PANTHER" id="PTHR42693">
    <property type="entry name" value="ARYLSULFATASE FAMILY MEMBER"/>
    <property type="match status" value="1"/>
</dbReference>
<feature type="chain" id="PRO_5010194392" evidence="4">
    <location>
        <begin position="25"/>
        <end position="467"/>
    </location>
</feature>
<dbReference type="SUPFAM" id="SSF53649">
    <property type="entry name" value="Alkaline phosphatase-like"/>
    <property type="match status" value="1"/>
</dbReference>
<dbReference type="InterPro" id="IPR050738">
    <property type="entry name" value="Sulfatase"/>
</dbReference>
<dbReference type="InterPro" id="IPR000917">
    <property type="entry name" value="Sulfatase_N"/>
</dbReference>
<name>A0A1H4DJ24_9BACT</name>
<evidence type="ECO:0000256" key="4">
    <source>
        <dbReference type="SAM" id="SignalP"/>
    </source>
</evidence>
<dbReference type="PANTHER" id="PTHR42693:SF53">
    <property type="entry name" value="ENDO-4-O-SULFATASE"/>
    <property type="match status" value="1"/>
</dbReference>
<comment type="similarity">
    <text evidence="1">Belongs to the sulfatase family.</text>
</comment>
<dbReference type="GO" id="GO:0004065">
    <property type="term" value="F:arylsulfatase activity"/>
    <property type="evidence" value="ECO:0007669"/>
    <property type="project" value="TreeGrafter"/>
</dbReference>
<keyword evidence="7" id="KW-1185">Reference proteome</keyword>
<dbReference type="InterPro" id="IPR017850">
    <property type="entry name" value="Alkaline_phosphatase_core_sf"/>
</dbReference>
<dbReference type="EMBL" id="FNRI01000005">
    <property type="protein sequence ID" value="SEA72222.1"/>
    <property type="molecule type" value="Genomic_DNA"/>
</dbReference>
<evidence type="ECO:0000256" key="2">
    <source>
        <dbReference type="ARBA" id="ARBA00022801"/>
    </source>
</evidence>
<feature type="domain" description="Sulfatase N-terminal" evidence="5">
    <location>
        <begin position="36"/>
        <end position="350"/>
    </location>
</feature>
<keyword evidence="2" id="KW-0378">Hydrolase</keyword>
<keyword evidence="4" id="KW-0732">Signal</keyword>
<dbReference type="Gene3D" id="3.40.720.10">
    <property type="entry name" value="Alkaline Phosphatase, subunit A"/>
    <property type="match status" value="1"/>
</dbReference>
<dbReference type="Proteomes" id="UP000183253">
    <property type="component" value="Unassembled WGS sequence"/>
</dbReference>
<protein>
    <submittedName>
        <fullName evidence="6">Choline-sulfatase/glucosamine-6-phosphate deaminase</fullName>
    </submittedName>
</protein>
<dbReference type="OrthoDB" id="9762324at2"/>
<feature type="signal peptide" evidence="4">
    <location>
        <begin position="1"/>
        <end position="24"/>
    </location>
</feature>
<sequence>MTCLNHASLAASLAALTVAADAAAASKPKSPAGKRPAVIVIMTDQQTAGAMSCAGNPWVETPAMDALAADGVRFTRAYCPYPLSGPCRAALVTGRMPFEVGAFDNAIRPNDADMRAGIGHRLAEAGYECLYAGKWHVPEVNLPDSGTGFRRISKMNDPALADACDAALKEYDGQKPLFLVASLLNPHEICEYGRNETLHYGELAPFSTDECPNLPANFMPSTYAAEALTLEHASSPRYHDTYTYTQDDWRRYLYAYYRLVERVDREVGRIVGVLKARGLYDDAAIIFLSDHGDGAAAHGWNQKWNLQEEVINVPLIVKPPKGSGPRGVCNDEALSNVGLDLYVTVCDYAGLTPDPARYRGRSLRPVAEGRQATLHDEVFVETLLPGPGMRGWSVVGKRYKYVLYQWGRNREALYDLEADPGEMVNLAVDRRYEAELNRLRRAMYDRGVGIGDPKLVRNLRPYAETRN</sequence>
<gene>
    <name evidence="6" type="ORF">SAMN05444145_105293</name>
</gene>